<keyword evidence="2" id="KW-1185">Reference proteome</keyword>
<evidence type="ECO:0000313" key="1">
    <source>
        <dbReference type="EMBL" id="CAH2210684.1"/>
    </source>
</evidence>
<dbReference type="Proteomes" id="UP000838756">
    <property type="component" value="Unassembled WGS sequence"/>
</dbReference>
<proteinExistence type="predicted"/>
<dbReference type="AlphaFoldDB" id="A0A8S4QJI0"/>
<evidence type="ECO:0000313" key="2">
    <source>
        <dbReference type="Proteomes" id="UP000838756"/>
    </source>
</evidence>
<comment type="caution">
    <text evidence="1">The sequence shown here is derived from an EMBL/GenBank/DDBJ whole genome shotgun (WGS) entry which is preliminary data.</text>
</comment>
<reference evidence="1" key="1">
    <citation type="submission" date="2022-03" db="EMBL/GenBank/DDBJ databases">
        <authorList>
            <person name="Lindestad O."/>
        </authorList>
    </citation>
    <scope>NUCLEOTIDE SEQUENCE</scope>
</reference>
<sequence length="22" mass="2324">MTVGVANVLCDDRPAPLAWPTP</sequence>
<feature type="non-terminal residue" evidence="1">
    <location>
        <position position="22"/>
    </location>
</feature>
<accession>A0A8S4QJI0</accession>
<name>A0A8S4QJI0_9NEOP</name>
<dbReference type="EMBL" id="CAKXAJ010008056">
    <property type="protein sequence ID" value="CAH2210684.1"/>
    <property type="molecule type" value="Genomic_DNA"/>
</dbReference>
<gene>
    <name evidence="1" type="primary">jg18541</name>
    <name evidence="1" type="ORF">PAEG_LOCUS2573</name>
</gene>
<organism evidence="1 2">
    <name type="scientific">Pararge aegeria aegeria</name>
    <dbReference type="NCBI Taxonomy" id="348720"/>
    <lineage>
        <taxon>Eukaryota</taxon>
        <taxon>Metazoa</taxon>
        <taxon>Ecdysozoa</taxon>
        <taxon>Arthropoda</taxon>
        <taxon>Hexapoda</taxon>
        <taxon>Insecta</taxon>
        <taxon>Pterygota</taxon>
        <taxon>Neoptera</taxon>
        <taxon>Endopterygota</taxon>
        <taxon>Lepidoptera</taxon>
        <taxon>Glossata</taxon>
        <taxon>Ditrysia</taxon>
        <taxon>Papilionoidea</taxon>
        <taxon>Nymphalidae</taxon>
        <taxon>Satyrinae</taxon>
        <taxon>Satyrini</taxon>
        <taxon>Parargina</taxon>
        <taxon>Pararge</taxon>
    </lineage>
</organism>
<protein>
    <submittedName>
        <fullName evidence="1">Jg18541 protein</fullName>
    </submittedName>
</protein>